<evidence type="ECO:0000256" key="6">
    <source>
        <dbReference type="ARBA" id="ARBA00023237"/>
    </source>
</evidence>
<dbReference type="Gene3D" id="3.30.1330.60">
    <property type="entry name" value="OmpA-like domain"/>
    <property type="match status" value="1"/>
</dbReference>
<evidence type="ECO:0000256" key="8">
    <source>
        <dbReference type="ARBA" id="ARBA00023306"/>
    </source>
</evidence>
<dbReference type="PRINTS" id="PR01021">
    <property type="entry name" value="OMPADOMAIN"/>
</dbReference>
<evidence type="ECO:0000313" key="13">
    <source>
        <dbReference type="EMBL" id="SEI37943.1"/>
    </source>
</evidence>
<evidence type="ECO:0000256" key="3">
    <source>
        <dbReference type="ARBA" id="ARBA00022729"/>
    </source>
</evidence>
<evidence type="ECO:0000313" key="14">
    <source>
        <dbReference type="Proteomes" id="UP000242999"/>
    </source>
</evidence>
<dbReference type="AlphaFoldDB" id="A0A1H6Q280"/>
<protein>
    <recommendedName>
        <fullName evidence="9">Peptidoglycan-associated protein</fullName>
    </recommendedName>
</protein>
<dbReference type="InterPro" id="IPR050330">
    <property type="entry name" value="Bact_OuterMem_StrucFunc"/>
</dbReference>
<proteinExistence type="inferred from homology"/>
<dbReference type="InterPro" id="IPR036737">
    <property type="entry name" value="OmpA-like_sf"/>
</dbReference>
<dbReference type="HAMAP" id="MF_02204">
    <property type="entry name" value="Pal"/>
    <property type="match status" value="1"/>
</dbReference>
<keyword evidence="5" id="KW-0564">Palmitate</keyword>
<comment type="subcellular location">
    <subcellularLocation>
        <location evidence="1">Cell outer membrane</location>
    </subcellularLocation>
</comment>
<feature type="compositionally biased region" description="Low complexity" evidence="11">
    <location>
        <begin position="59"/>
        <end position="78"/>
    </location>
</feature>
<evidence type="ECO:0000256" key="1">
    <source>
        <dbReference type="ARBA" id="ARBA00004442"/>
    </source>
</evidence>
<evidence type="ECO:0000256" key="4">
    <source>
        <dbReference type="ARBA" id="ARBA00023136"/>
    </source>
</evidence>
<keyword evidence="6" id="KW-0998">Cell outer membrane</keyword>
<keyword evidence="4 10" id="KW-0472">Membrane</keyword>
<comment type="subunit">
    <text evidence="9">The Tol-Pal system is composed of five core proteins: the inner membrane proteins TolA, TolQ and TolR, the periplasmic protein TolB and the outer membrane protein Pal. They form a network linking the inner and outer membranes and the peptidoglycan layer.</text>
</comment>
<keyword evidence="7 13" id="KW-0449">Lipoprotein</keyword>
<dbReference type="InterPro" id="IPR039001">
    <property type="entry name" value="Pal"/>
</dbReference>
<evidence type="ECO:0000256" key="7">
    <source>
        <dbReference type="ARBA" id="ARBA00023288"/>
    </source>
</evidence>
<dbReference type="PANTHER" id="PTHR30329:SF21">
    <property type="entry name" value="LIPOPROTEIN YIAD-RELATED"/>
    <property type="match status" value="1"/>
</dbReference>
<dbReference type="STRING" id="64971.SAMN05421831_101107"/>
<dbReference type="InterPro" id="IPR014169">
    <property type="entry name" value="Pal_lipo_C"/>
</dbReference>
<dbReference type="EMBL" id="FNYH01000001">
    <property type="protein sequence ID" value="SEI37943.1"/>
    <property type="molecule type" value="Genomic_DNA"/>
</dbReference>
<dbReference type="GO" id="GO:0051301">
    <property type="term" value="P:cell division"/>
    <property type="evidence" value="ECO:0007669"/>
    <property type="project" value="UniProtKB-UniRule"/>
</dbReference>
<keyword evidence="8 9" id="KW-0131">Cell cycle</keyword>
<gene>
    <name evidence="9" type="primary">pal</name>
    <name evidence="13" type="ORF">SAMN05421831_101107</name>
</gene>
<evidence type="ECO:0000256" key="5">
    <source>
        <dbReference type="ARBA" id="ARBA00023139"/>
    </source>
</evidence>
<evidence type="ECO:0000259" key="12">
    <source>
        <dbReference type="PROSITE" id="PS51123"/>
    </source>
</evidence>
<reference evidence="14" key="1">
    <citation type="submission" date="2016-10" db="EMBL/GenBank/DDBJ databases">
        <authorList>
            <person name="Varghese N."/>
            <person name="Submissions S."/>
        </authorList>
    </citation>
    <scope>NUCLEOTIDE SEQUENCE [LARGE SCALE GENOMIC DNA]</scope>
    <source>
        <strain evidence="14">DSM 7165</strain>
    </source>
</reference>
<sequence>MVTLPKLEARAYKGESRMQKNRIIANSSAWMKPLAAGLLLAVMAGCASQPQSGMQPVITDDQSTATTGTGDGSAQSQGLGTYGSGGAQGLNSGQNAGVSGMPGANPADADLLAKKRIFFDFDKSEIRKEYLSVLNAHAAYLVANPNVKLVLEGHCDQRGTREYNMALGERRGDSVQRYLTVQGVSPQQLEVVSYGEERPLMAGHSLDAYAKNRRVELSYR</sequence>
<dbReference type="Pfam" id="PF00691">
    <property type="entry name" value="OmpA"/>
    <property type="match status" value="1"/>
</dbReference>
<evidence type="ECO:0000256" key="11">
    <source>
        <dbReference type="SAM" id="MobiDB-lite"/>
    </source>
</evidence>
<keyword evidence="14" id="KW-1185">Reference proteome</keyword>
<feature type="region of interest" description="Disordered" evidence="11">
    <location>
        <begin position="51"/>
        <end position="102"/>
    </location>
</feature>
<evidence type="ECO:0000256" key="9">
    <source>
        <dbReference type="HAMAP-Rule" id="MF_02204"/>
    </source>
</evidence>
<feature type="domain" description="OmpA-like" evidence="12">
    <location>
        <begin position="106"/>
        <end position="220"/>
    </location>
</feature>
<accession>A0A1H6Q280</accession>
<evidence type="ECO:0000256" key="2">
    <source>
        <dbReference type="ARBA" id="ARBA00022618"/>
    </source>
</evidence>
<dbReference type="NCBIfam" id="TIGR02802">
    <property type="entry name" value="Pal_lipo"/>
    <property type="match status" value="1"/>
</dbReference>
<dbReference type="Proteomes" id="UP000242999">
    <property type="component" value="Unassembled WGS sequence"/>
</dbReference>
<evidence type="ECO:0000256" key="10">
    <source>
        <dbReference type="PROSITE-ProRule" id="PRU00473"/>
    </source>
</evidence>
<organism evidence="13 14">
    <name type="scientific">Allopseudospirillum japonicum</name>
    <dbReference type="NCBI Taxonomy" id="64971"/>
    <lineage>
        <taxon>Bacteria</taxon>
        <taxon>Pseudomonadati</taxon>
        <taxon>Pseudomonadota</taxon>
        <taxon>Gammaproteobacteria</taxon>
        <taxon>Oceanospirillales</taxon>
        <taxon>Oceanospirillaceae</taxon>
        <taxon>Allopseudospirillum</taxon>
    </lineage>
</organism>
<dbReference type="SUPFAM" id="SSF103088">
    <property type="entry name" value="OmpA-like"/>
    <property type="match status" value="1"/>
</dbReference>
<keyword evidence="3" id="KW-0732">Signal</keyword>
<comment type="similarity">
    <text evidence="9">Belongs to the Pal lipoprotein family.</text>
</comment>
<dbReference type="CDD" id="cd07185">
    <property type="entry name" value="OmpA_C-like"/>
    <property type="match status" value="1"/>
</dbReference>
<dbReference type="InterPro" id="IPR006664">
    <property type="entry name" value="OMP_bac"/>
</dbReference>
<keyword evidence="2 9" id="KW-0132">Cell division</keyword>
<name>A0A1H6Q280_9GAMM</name>
<dbReference type="GO" id="GO:0009279">
    <property type="term" value="C:cell outer membrane"/>
    <property type="evidence" value="ECO:0007669"/>
    <property type="project" value="UniProtKB-SubCell"/>
</dbReference>
<dbReference type="PROSITE" id="PS51123">
    <property type="entry name" value="OMPA_2"/>
    <property type="match status" value="1"/>
</dbReference>
<dbReference type="InterPro" id="IPR006665">
    <property type="entry name" value="OmpA-like"/>
</dbReference>
<dbReference type="PANTHER" id="PTHR30329">
    <property type="entry name" value="STATOR ELEMENT OF FLAGELLAR MOTOR COMPLEX"/>
    <property type="match status" value="1"/>
</dbReference>
<comment type="function">
    <text evidence="9">Part of the Tol-Pal system, which plays a role in outer membrane invagination during cell division and is important for maintaining outer membrane integrity.</text>
</comment>